<dbReference type="EMBL" id="JBBBNY010000013">
    <property type="protein sequence ID" value="MEI7037943.1"/>
    <property type="molecule type" value="Genomic_DNA"/>
</dbReference>
<reference evidence="2 3" key="1">
    <citation type="journal article" date="2014" name="Int. J. Syst. Evol. Microbiol.">
        <title>Fulvimonas yonginensis sp. nov., isolated from greenhouse soil, and emended description of the genus Fulvimonas.</title>
        <authorList>
            <person name="Ahn J.H."/>
            <person name="Kim S.J."/>
            <person name="Weon H.Y."/>
            <person name="Hong S.B."/>
            <person name="Seok S.J."/>
            <person name="Kwon S.W."/>
        </authorList>
    </citation>
    <scope>NUCLEOTIDE SEQUENCE [LARGE SCALE GENOMIC DNA]</scope>
    <source>
        <strain evidence="2 3">KACC 16952</strain>
    </source>
</reference>
<name>A0ABU8JF96_9GAMM</name>
<dbReference type="RefSeq" id="WP_336808584.1">
    <property type="nucleotide sequence ID" value="NZ_JBBBNY010000013.1"/>
</dbReference>
<evidence type="ECO:0000313" key="3">
    <source>
        <dbReference type="Proteomes" id="UP001381174"/>
    </source>
</evidence>
<accession>A0ABU8JF96</accession>
<organism evidence="2 3">
    <name type="scientific">Fulvimonas yonginensis</name>
    <dbReference type="NCBI Taxonomy" id="1495200"/>
    <lineage>
        <taxon>Bacteria</taxon>
        <taxon>Pseudomonadati</taxon>
        <taxon>Pseudomonadota</taxon>
        <taxon>Gammaproteobacteria</taxon>
        <taxon>Lysobacterales</taxon>
        <taxon>Rhodanobacteraceae</taxon>
        <taxon>Fulvimonas</taxon>
    </lineage>
</organism>
<keyword evidence="3" id="KW-1185">Reference proteome</keyword>
<protein>
    <recommendedName>
        <fullName evidence="4">DUF1853 family protein</fullName>
    </recommendedName>
</protein>
<evidence type="ECO:0008006" key="4">
    <source>
        <dbReference type="Google" id="ProtNLM"/>
    </source>
</evidence>
<gene>
    <name evidence="2" type="ORF">WAT24_14330</name>
</gene>
<evidence type="ECO:0000256" key="1">
    <source>
        <dbReference type="SAM" id="MobiDB-lite"/>
    </source>
</evidence>
<feature type="region of interest" description="Disordered" evidence="1">
    <location>
        <begin position="258"/>
        <end position="282"/>
    </location>
</feature>
<feature type="compositionally biased region" description="Low complexity" evidence="1">
    <location>
        <begin position="258"/>
        <end position="277"/>
    </location>
</feature>
<dbReference type="Proteomes" id="UP001381174">
    <property type="component" value="Unassembled WGS sequence"/>
</dbReference>
<sequence length="347" mass="38008">MSAPAIRLHALGEDRLALALAEVGAPHLPRRVLSDHYAVGNAALRRRLGDKIGRLVHALTPHLDPARVRWPGARADVLALDLAFVEHPQRPFELAWVEIQAFTSMLPTFHAVHLAHRRLHATAPDCLPHDPLPPGADWVTHVRGWVAPHPDTVLIEDRPRQRATWPDLAGARHWWRVDVHDWRDLVPRHGHLACPVSGRRYAHVWNRLILADLDPPERRRADAVLGAADRVGWHSHPAWYEGIHKGTLAELPWMRTKPATGSSTARRARADTPTPAGGSPSRWTAIPATGCCSLPRRRSSPSCPARASGSCNGASARCPSDGTRRAANRCSARCAACSACATANRPG</sequence>
<comment type="caution">
    <text evidence="2">The sequence shown here is derived from an EMBL/GenBank/DDBJ whole genome shotgun (WGS) entry which is preliminary data.</text>
</comment>
<evidence type="ECO:0000313" key="2">
    <source>
        <dbReference type="EMBL" id="MEI7037943.1"/>
    </source>
</evidence>
<proteinExistence type="predicted"/>